<dbReference type="AlphaFoldDB" id="A0A1H3JM87"/>
<dbReference type="RefSeq" id="WP_245710842.1">
    <property type="nucleotide sequence ID" value="NZ_FNPF01000007.1"/>
</dbReference>
<dbReference type="STRING" id="321339.SAMN05444340_107103"/>
<feature type="transmembrane region" description="Helical" evidence="1">
    <location>
        <begin position="30"/>
        <end position="51"/>
    </location>
</feature>
<dbReference type="EMBL" id="FNPF01000007">
    <property type="protein sequence ID" value="SDY40528.1"/>
    <property type="molecule type" value="Genomic_DNA"/>
</dbReference>
<sequence length="189" mass="21527">MLNPAPFLRALSRRLRRFGRDEDGVISIEMVIWTPLILVVMASTFTLFEAFRQESLNIKAAHTISDAISRETDALDTEYLDGMLSVLRYLTNSSGTYGLRISLVRYDAGNDEYEVRWSQTRGDFGAMDDNLLALIRDRLPTLLDNEAVVVVETETEHTPVLDIPALQPQHFYNFVFTRPRFAPQVVWAG</sequence>
<reference evidence="2 3" key="1">
    <citation type="submission" date="2016-10" db="EMBL/GenBank/DDBJ databases">
        <authorList>
            <person name="de Groot N.N."/>
        </authorList>
    </citation>
    <scope>NUCLEOTIDE SEQUENCE [LARGE SCALE GENOMIC DNA]</scope>
    <source>
        <strain evidence="2 3">DSM 26880</strain>
    </source>
</reference>
<name>A0A1H3JM87_9RHOB</name>
<organism evidence="2 3">
    <name type="scientific">Citreimonas salinaria</name>
    <dbReference type="NCBI Taxonomy" id="321339"/>
    <lineage>
        <taxon>Bacteria</taxon>
        <taxon>Pseudomonadati</taxon>
        <taxon>Pseudomonadota</taxon>
        <taxon>Alphaproteobacteria</taxon>
        <taxon>Rhodobacterales</taxon>
        <taxon>Roseobacteraceae</taxon>
        <taxon>Citreimonas</taxon>
    </lineage>
</organism>
<evidence type="ECO:0000313" key="3">
    <source>
        <dbReference type="Proteomes" id="UP000199286"/>
    </source>
</evidence>
<keyword evidence="1" id="KW-0472">Membrane</keyword>
<keyword evidence="1" id="KW-1133">Transmembrane helix</keyword>
<evidence type="ECO:0008006" key="4">
    <source>
        <dbReference type="Google" id="ProtNLM"/>
    </source>
</evidence>
<dbReference type="Proteomes" id="UP000199286">
    <property type="component" value="Unassembled WGS sequence"/>
</dbReference>
<keyword evidence="3" id="KW-1185">Reference proteome</keyword>
<evidence type="ECO:0000256" key="1">
    <source>
        <dbReference type="SAM" id="Phobius"/>
    </source>
</evidence>
<accession>A0A1H3JM87</accession>
<protein>
    <recommendedName>
        <fullName evidence="4">Flp pilus assembly protein TadG</fullName>
    </recommendedName>
</protein>
<keyword evidence="1" id="KW-0812">Transmembrane</keyword>
<gene>
    <name evidence="2" type="ORF">SAMN05444340_107103</name>
</gene>
<evidence type="ECO:0000313" key="2">
    <source>
        <dbReference type="EMBL" id="SDY40528.1"/>
    </source>
</evidence>
<proteinExistence type="predicted"/>